<dbReference type="GO" id="GO:0030488">
    <property type="term" value="P:tRNA methylation"/>
    <property type="evidence" value="ECO:0007669"/>
    <property type="project" value="TreeGrafter"/>
</dbReference>
<sequence length="236" mass="25865">PSEDFLRILSLYSLPAFDMQTRAAVVDALQKGIETSPSPRLTTVTVAADFPEYLCVYLLLLLQLLFDDAYDVRLAACRVISGFVLPSYAMLDHTSCVVALVSLLRSRFSSGNLSALMVSRYVLGSADSHLLETPRKDTCYGEDGTAGSLLDESCAHGNTDGSLQDEVSDDDGEILFEKEADNLFAEASLLTYLVDLITKKNTEGGPQFTAYKEMVQMVEQCGNPALVYTTLIDERF</sequence>
<evidence type="ECO:0000313" key="1">
    <source>
        <dbReference type="EMBL" id="CCC93093.1"/>
    </source>
</evidence>
<feature type="non-terminal residue" evidence="1">
    <location>
        <position position="1"/>
    </location>
</feature>
<name>G0UUM9_TRYCI</name>
<reference evidence="1" key="1">
    <citation type="journal article" date="2012" name="Proc. Natl. Acad. Sci. U.S.A.">
        <title>Antigenic diversity is generated by distinct evolutionary mechanisms in African trypanosome species.</title>
        <authorList>
            <person name="Jackson A.P."/>
            <person name="Berry A."/>
            <person name="Aslett M."/>
            <person name="Allison H.C."/>
            <person name="Burton P."/>
            <person name="Vavrova-Anderson J."/>
            <person name="Brown R."/>
            <person name="Browne H."/>
            <person name="Corton N."/>
            <person name="Hauser H."/>
            <person name="Gamble J."/>
            <person name="Gilderthorp R."/>
            <person name="Marcello L."/>
            <person name="McQuillan J."/>
            <person name="Otto T.D."/>
            <person name="Quail M.A."/>
            <person name="Sanders M.J."/>
            <person name="van Tonder A."/>
            <person name="Ginger M.L."/>
            <person name="Field M.C."/>
            <person name="Barry J.D."/>
            <person name="Hertz-Fowler C."/>
            <person name="Berriman M."/>
        </authorList>
    </citation>
    <scope>NUCLEOTIDE SEQUENCE</scope>
    <source>
        <strain evidence="1">IL3000</strain>
    </source>
</reference>
<dbReference type="PANTHER" id="PTHR14387">
    <property type="entry name" value="THADA/DEATH RECEPTOR INTERACTING PROTEIN"/>
    <property type="match status" value="1"/>
</dbReference>
<gene>
    <name evidence="1" type="ORF">TCIL3000_9_4970</name>
</gene>
<dbReference type="VEuPathDB" id="TriTrypDB:TcIL3000_9_4970"/>
<dbReference type="InterPro" id="IPR051954">
    <property type="entry name" value="tRNA_methyltransferase_THADA"/>
</dbReference>
<dbReference type="PANTHER" id="PTHR14387:SF0">
    <property type="entry name" value="DUF2428 DOMAIN-CONTAINING PROTEIN"/>
    <property type="match status" value="1"/>
</dbReference>
<accession>G0UUM9</accession>
<proteinExistence type="predicted"/>
<protein>
    <submittedName>
        <fullName evidence="1">Uncharacterized protein TCIL3000_9_4970</fullName>
    </submittedName>
</protein>
<dbReference type="AlphaFoldDB" id="G0UUM9"/>
<dbReference type="EMBL" id="HE575322">
    <property type="protein sequence ID" value="CCC93093.1"/>
    <property type="molecule type" value="Genomic_DNA"/>
</dbReference>
<organism evidence="1">
    <name type="scientific">Trypanosoma congolense (strain IL3000)</name>
    <dbReference type="NCBI Taxonomy" id="1068625"/>
    <lineage>
        <taxon>Eukaryota</taxon>
        <taxon>Discoba</taxon>
        <taxon>Euglenozoa</taxon>
        <taxon>Kinetoplastea</taxon>
        <taxon>Metakinetoplastina</taxon>
        <taxon>Trypanosomatida</taxon>
        <taxon>Trypanosomatidae</taxon>
        <taxon>Trypanosoma</taxon>
        <taxon>Nannomonas</taxon>
    </lineage>
</organism>
<dbReference type="GO" id="GO:0005829">
    <property type="term" value="C:cytosol"/>
    <property type="evidence" value="ECO:0007669"/>
    <property type="project" value="TreeGrafter"/>
</dbReference>